<protein>
    <recommendedName>
        <fullName evidence="2">THD domain-containing protein</fullName>
    </recommendedName>
</protein>
<comment type="similarity">
    <text evidence="1">Belongs to the tumor necrosis factor family.</text>
</comment>
<dbReference type="Pfam" id="PF00229">
    <property type="entry name" value="TNF"/>
    <property type="match status" value="1"/>
</dbReference>
<keyword evidence="4" id="KW-1185">Reference proteome</keyword>
<dbReference type="InterPro" id="IPR008983">
    <property type="entry name" value="Tumour_necrosis_fac-like_dom"/>
</dbReference>
<name>A0A3B3SPA1_9TELE</name>
<dbReference type="Gene3D" id="2.60.120.40">
    <property type="match status" value="1"/>
</dbReference>
<dbReference type="GO" id="GO:0005164">
    <property type="term" value="F:tumor necrosis factor receptor binding"/>
    <property type="evidence" value="ECO:0007669"/>
    <property type="project" value="InterPro"/>
</dbReference>
<evidence type="ECO:0000313" key="3">
    <source>
        <dbReference type="Ensembl" id="ENSPKIP00000032135.1"/>
    </source>
</evidence>
<dbReference type="InterPro" id="IPR006052">
    <property type="entry name" value="TNF_dom"/>
</dbReference>
<dbReference type="AlphaFoldDB" id="A0A3B3SPA1"/>
<reference evidence="3" key="2">
    <citation type="submission" date="2025-09" db="UniProtKB">
        <authorList>
            <consortium name="Ensembl"/>
        </authorList>
    </citation>
    <scope>IDENTIFICATION</scope>
</reference>
<dbReference type="GeneTree" id="ENSGT00990000205959"/>
<dbReference type="GO" id="GO:0016020">
    <property type="term" value="C:membrane"/>
    <property type="evidence" value="ECO:0007669"/>
    <property type="project" value="InterPro"/>
</dbReference>
<reference evidence="3" key="1">
    <citation type="submission" date="2025-08" db="UniProtKB">
        <authorList>
            <consortium name="Ensembl"/>
        </authorList>
    </citation>
    <scope>IDENTIFICATION</scope>
</reference>
<accession>A0A3B3SPA1</accession>
<dbReference type="GO" id="GO:0006955">
    <property type="term" value="P:immune response"/>
    <property type="evidence" value="ECO:0007669"/>
    <property type="project" value="InterPro"/>
</dbReference>
<dbReference type="SUPFAM" id="SSF49842">
    <property type="entry name" value="TNF-like"/>
    <property type="match status" value="1"/>
</dbReference>
<evidence type="ECO:0000256" key="1">
    <source>
        <dbReference type="ARBA" id="ARBA00008670"/>
    </source>
</evidence>
<dbReference type="Ensembl" id="ENSPKIT00000012994.1">
    <property type="protein sequence ID" value="ENSPKIP00000032135.1"/>
    <property type="gene ID" value="ENSPKIG00000012346.1"/>
</dbReference>
<evidence type="ECO:0000313" key="4">
    <source>
        <dbReference type="Proteomes" id="UP000261540"/>
    </source>
</evidence>
<sequence>MCRQQQHPHFSLLLTWCSLLTVAVVAVAAALMISTIRQQEQVSATRLAMKGDLEKKWIQDLQIHDSITSTFLHNSSVTLNTGGLYYFYAVTTFRPCDKKKTVVLVRNKIPGRKEKLTLSEVRMTLSEGSMSLSKLISCEKGDSLTLEVIPVECLRWSPEKTYWGLFLLS</sequence>
<proteinExistence type="inferred from homology"/>
<organism evidence="3 4">
    <name type="scientific">Paramormyrops kingsleyae</name>
    <dbReference type="NCBI Taxonomy" id="1676925"/>
    <lineage>
        <taxon>Eukaryota</taxon>
        <taxon>Metazoa</taxon>
        <taxon>Chordata</taxon>
        <taxon>Craniata</taxon>
        <taxon>Vertebrata</taxon>
        <taxon>Euteleostomi</taxon>
        <taxon>Actinopterygii</taxon>
        <taxon>Neopterygii</taxon>
        <taxon>Teleostei</taxon>
        <taxon>Osteoglossocephala</taxon>
        <taxon>Osteoglossomorpha</taxon>
        <taxon>Osteoglossiformes</taxon>
        <taxon>Mormyridae</taxon>
        <taxon>Paramormyrops</taxon>
    </lineage>
</organism>
<evidence type="ECO:0000259" key="2">
    <source>
        <dbReference type="Pfam" id="PF00229"/>
    </source>
</evidence>
<feature type="domain" description="THD" evidence="2">
    <location>
        <begin position="56"/>
        <end position="168"/>
    </location>
</feature>
<dbReference type="Proteomes" id="UP000261540">
    <property type="component" value="Unplaced"/>
</dbReference>